<evidence type="ECO:0000313" key="3">
    <source>
        <dbReference type="Proteomes" id="UP001266305"/>
    </source>
</evidence>
<feature type="domain" description="Fibronectin type-III" evidence="1">
    <location>
        <begin position="174"/>
        <end position="292"/>
    </location>
</feature>
<name>A0ABQ9TP60_SAGOE</name>
<dbReference type="PROSITE" id="PS50853">
    <property type="entry name" value="FN3"/>
    <property type="match status" value="3"/>
</dbReference>
<keyword evidence="3" id="KW-1185">Reference proteome</keyword>
<evidence type="ECO:0000313" key="2">
    <source>
        <dbReference type="EMBL" id="KAK2086538.1"/>
    </source>
</evidence>
<reference evidence="2 3" key="1">
    <citation type="submission" date="2023-05" db="EMBL/GenBank/DDBJ databases">
        <title>B98-5 Cell Line De Novo Hybrid Assembly: An Optical Mapping Approach.</title>
        <authorList>
            <person name="Kananen K."/>
            <person name="Auerbach J.A."/>
            <person name="Kautto E."/>
            <person name="Blachly J.S."/>
        </authorList>
    </citation>
    <scope>NUCLEOTIDE SEQUENCE [LARGE SCALE GENOMIC DNA]</scope>
    <source>
        <strain evidence="2">B95-8</strain>
        <tissue evidence="2">Cell line</tissue>
    </source>
</reference>
<dbReference type="Proteomes" id="UP001266305">
    <property type="component" value="Unassembled WGS sequence"/>
</dbReference>
<dbReference type="InterPro" id="IPR050713">
    <property type="entry name" value="RTP_Phos/Ushers"/>
</dbReference>
<protein>
    <submittedName>
        <fullName evidence="2">Usherin</fullName>
    </submittedName>
</protein>
<comment type="caution">
    <text evidence="2">The sequence shown here is derived from an EMBL/GenBank/DDBJ whole genome shotgun (WGS) entry which is preliminary data.</text>
</comment>
<evidence type="ECO:0000259" key="1">
    <source>
        <dbReference type="PROSITE" id="PS50853"/>
    </source>
</evidence>
<feature type="domain" description="Fibronectin type-III" evidence="1">
    <location>
        <begin position="293"/>
        <end position="407"/>
    </location>
</feature>
<gene>
    <name evidence="2" type="primary">USH2A_2</name>
    <name evidence="2" type="ORF">P7K49_035963</name>
</gene>
<sequence length="605" mass="67019">MIGYHPKELSFVANGRSRKEMKVAYGDKSKLMESRIQYFLDTDLLPYTKYSYYIETTNVHGSTRSVTVTYRTKPGVPEGNFTLSYILPIGSDSVTVTWTTLSNQSGPIEKYILSCVPLTGGQPCVSYEGHETSATIWNLVPFTTYYFSVQACTSGGCLHSLPITVTTAQAPPQRLSPPKVQTISSTELHIEWSPPMELNGIIIRYELYMRRLRSAKETTSEESRVFQSSGWLSPHSFAELSNENALKPPQTTTIITGLEPYTKYEFRVLAVNMAGSVSSAWVSERTGESAPVFMSPPSVIPLSSYSLNISWEKPADNVTRGKVVGYDINMISEQSPQQSIPVEFSQTCFEMKSKLLHTAKSQELSYAVEGLKPYTTYDFTITLCNSVGCVTSASGAGQTLAAVTVEAIKTTPVYWQDSDLKEMFSQEQRHLSPLQNLQAVLLMAFELLLGCAIVSKEKAYSVLKTRFPSNLQRIASVSPPQSMARSQRMQGHGAAAAPRLRLLLEVSSLQGQGTLWDQEADQTPAQLRPPLVKGINSTTIHLRWFPPEELNGPSPVYQLERRESSLPAMKTTMMMKGIRFTGNGYCKFPSSTHPVNTDFTAKTGP</sequence>
<accession>A0ABQ9TP60</accession>
<dbReference type="PANTHER" id="PTHR46957:SF7">
    <property type="entry name" value="USHERIN"/>
    <property type="match status" value="1"/>
</dbReference>
<dbReference type="PANTHER" id="PTHR46957">
    <property type="entry name" value="CYTOKINE RECEPTOR"/>
    <property type="match status" value="1"/>
</dbReference>
<dbReference type="CDD" id="cd00063">
    <property type="entry name" value="FN3"/>
    <property type="match status" value="3"/>
</dbReference>
<dbReference type="InterPro" id="IPR003961">
    <property type="entry name" value="FN3_dom"/>
</dbReference>
<dbReference type="SMART" id="SM00060">
    <property type="entry name" value="FN3"/>
    <property type="match status" value="3"/>
</dbReference>
<dbReference type="InterPro" id="IPR036116">
    <property type="entry name" value="FN3_sf"/>
</dbReference>
<dbReference type="SUPFAM" id="SSF49265">
    <property type="entry name" value="Fibronectin type III"/>
    <property type="match status" value="4"/>
</dbReference>
<dbReference type="Pfam" id="PF00041">
    <property type="entry name" value="fn3"/>
    <property type="match status" value="3"/>
</dbReference>
<organism evidence="2 3">
    <name type="scientific">Saguinus oedipus</name>
    <name type="common">Cotton-top tamarin</name>
    <name type="synonym">Oedipomidas oedipus</name>
    <dbReference type="NCBI Taxonomy" id="9490"/>
    <lineage>
        <taxon>Eukaryota</taxon>
        <taxon>Metazoa</taxon>
        <taxon>Chordata</taxon>
        <taxon>Craniata</taxon>
        <taxon>Vertebrata</taxon>
        <taxon>Euteleostomi</taxon>
        <taxon>Mammalia</taxon>
        <taxon>Eutheria</taxon>
        <taxon>Euarchontoglires</taxon>
        <taxon>Primates</taxon>
        <taxon>Haplorrhini</taxon>
        <taxon>Platyrrhini</taxon>
        <taxon>Cebidae</taxon>
        <taxon>Callitrichinae</taxon>
        <taxon>Saguinus</taxon>
    </lineage>
</organism>
<proteinExistence type="predicted"/>
<dbReference type="InterPro" id="IPR013783">
    <property type="entry name" value="Ig-like_fold"/>
</dbReference>
<dbReference type="Gene3D" id="2.60.40.10">
    <property type="entry name" value="Immunoglobulins"/>
    <property type="match status" value="3"/>
</dbReference>
<dbReference type="EMBL" id="JASSZA010000020">
    <property type="protein sequence ID" value="KAK2086538.1"/>
    <property type="molecule type" value="Genomic_DNA"/>
</dbReference>
<feature type="domain" description="Fibronectin type-III" evidence="1">
    <location>
        <begin position="77"/>
        <end position="173"/>
    </location>
</feature>